<keyword evidence="2" id="KW-1185">Reference proteome</keyword>
<protein>
    <submittedName>
        <fullName evidence="1">Lambda family phage portal protein</fullName>
    </submittedName>
</protein>
<name>A0ABT9SE29_9BURK</name>
<proteinExistence type="predicted"/>
<dbReference type="RefSeq" id="WP_307692355.1">
    <property type="nucleotide sequence ID" value="NZ_JAUSRO010000020.1"/>
</dbReference>
<sequence length="499" mass="55041">MDSDLMPSRPIVGSSLFERTIEAVAPAWALRRSYARMGLEHARGYDAAKMGRRTAGWQANGGTANAQLSQGLARIRNRSRDIIENNEYAKRAVAVFASNVVGYGITITPDDEIERAAWKAWSESQQCDASGDDCLGGLLRLGARERFSAGEILFRRRWRRLTDGLAVPMQIQLLEPDYLDENRTGPVGNGGNICILGKEYDALGECVAYWLFPEHPGEIAQSRLRSFESQRVPAKDVIHYFAKDRPSAVRGVSELAVSLMRYRDTADWNDAEQVRKKMEACVMAIISSSGPDKQLGLAGEKGVEKMRPGMIARIGTSDAVTFNNPMPSSGGGEFMRHQLHALAVGAGITYAQLTGDMSQANFSSNRMGLIEFRQMVEQEQWLNLVPKVLQPIRTWWREAALLGGVKLGEVTKDKYAMPRKYQVDPLKDTMTYKEAIRAGARTLSDVLREDGTDLETFIAERKHELAALKEAGIVTDTDAAVSELGLSGADVLSHPADNT</sequence>
<accession>A0ABT9SE29</accession>
<dbReference type="Proteomes" id="UP001226867">
    <property type="component" value="Unassembled WGS sequence"/>
</dbReference>
<dbReference type="EMBL" id="JAUSRO010000020">
    <property type="protein sequence ID" value="MDP9902619.1"/>
    <property type="molecule type" value="Genomic_DNA"/>
</dbReference>
<dbReference type="NCBIfam" id="TIGR01539">
    <property type="entry name" value="portal_lambda"/>
    <property type="match status" value="1"/>
</dbReference>
<dbReference type="Pfam" id="PF05136">
    <property type="entry name" value="Phage_portal_2"/>
    <property type="match status" value="1"/>
</dbReference>
<gene>
    <name evidence="1" type="ORF">J2W36_004896</name>
</gene>
<evidence type="ECO:0000313" key="1">
    <source>
        <dbReference type="EMBL" id="MDP9902619.1"/>
    </source>
</evidence>
<comment type="caution">
    <text evidence="1">The sequence shown here is derived from an EMBL/GenBank/DDBJ whole genome shotgun (WGS) entry which is preliminary data.</text>
</comment>
<dbReference type="InterPro" id="IPR006429">
    <property type="entry name" value="Phage_lambda_portal"/>
</dbReference>
<organism evidence="1 2">
    <name type="scientific">Variovorax ginsengisoli</name>
    <dbReference type="NCBI Taxonomy" id="363844"/>
    <lineage>
        <taxon>Bacteria</taxon>
        <taxon>Pseudomonadati</taxon>
        <taxon>Pseudomonadota</taxon>
        <taxon>Betaproteobacteria</taxon>
        <taxon>Burkholderiales</taxon>
        <taxon>Comamonadaceae</taxon>
        <taxon>Variovorax</taxon>
    </lineage>
</organism>
<reference evidence="1 2" key="1">
    <citation type="submission" date="2023-07" db="EMBL/GenBank/DDBJ databases">
        <title>Sorghum-associated microbial communities from plants grown in Nebraska, USA.</title>
        <authorList>
            <person name="Schachtman D."/>
        </authorList>
    </citation>
    <scope>NUCLEOTIDE SEQUENCE [LARGE SCALE GENOMIC DNA]</scope>
    <source>
        <strain evidence="1 2">DS1607</strain>
    </source>
</reference>
<evidence type="ECO:0000313" key="2">
    <source>
        <dbReference type="Proteomes" id="UP001226867"/>
    </source>
</evidence>